<feature type="transmembrane region" description="Helical" evidence="1">
    <location>
        <begin position="7"/>
        <end position="29"/>
    </location>
</feature>
<reference evidence="2" key="1">
    <citation type="journal article" date="2023" name="Mol. Phylogenet. Evol.">
        <title>Genome-scale phylogeny and comparative genomics of the fungal order Sordariales.</title>
        <authorList>
            <person name="Hensen N."/>
            <person name="Bonometti L."/>
            <person name="Westerberg I."/>
            <person name="Brannstrom I.O."/>
            <person name="Guillou S."/>
            <person name="Cros-Aarteil S."/>
            <person name="Calhoun S."/>
            <person name="Haridas S."/>
            <person name="Kuo A."/>
            <person name="Mondo S."/>
            <person name="Pangilinan J."/>
            <person name="Riley R."/>
            <person name="LaButti K."/>
            <person name="Andreopoulos B."/>
            <person name="Lipzen A."/>
            <person name="Chen C."/>
            <person name="Yan M."/>
            <person name="Daum C."/>
            <person name="Ng V."/>
            <person name="Clum A."/>
            <person name="Steindorff A."/>
            <person name="Ohm R.A."/>
            <person name="Martin F."/>
            <person name="Silar P."/>
            <person name="Natvig D.O."/>
            <person name="Lalanne C."/>
            <person name="Gautier V."/>
            <person name="Ament-Velasquez S.L."/>
            <person name="Kruys A."/>
            <person name="Hutchinson M.I."/>
            <person name="Powell A.J."/>
            <person name="Barry K."/>
            <person name="Miller A.N."/>
            <person name="Grigoriev I.V."/>
            <person name="Debuchy R."/>
            <person name="Gladieux P."/>
            <person name="Hiltunen Thoren M."/>
            <person name="Johannesson H."/>
        </authorList>
    </citation>
    <scope>NUCLEOTIDE SEQUENCE</scope>
    <source>
        <strain evidence="2">CBS 168.71</strain>
    </source>
</reference>
<feature type="transmembrane region" description="Helical" evidence="1">
    <location>
        <begin position="115"/>
        <end position="133"/>
    </location>
</feature>
<dbReference type="GeneID" id="87845500"/>
<dbReference type="EMBL" id="JAUEPN010000015">
    <property type="protein sequence ID" value="KAK3290157.1"/>
    <property type="molecule type" value="Genomic_DNA"/>
</dbReference>
<dbReference type="Proteomes" id="UP001278766">
    <property type="component" value="Unassembled WGS sequence"/>
</dbReference>
<sequence length="136" mass="15290">MAHNVVTFTIAWFSIAGYCIRLFIIGDIIGNPPESSFYGRLRFKSATPIIDAVLRIIYLFALIYQFIMAVGSRPTRTENTQNITDKNMCVKQQDPWVKGQLVVIMITRAEKAKKMMGVIFTVFIIGALTLVLSPTV</sequence>
<reference evidence="2" key="2">
    <citation type="submission" date="2023-06" db="EMBL/GenBank/DDBJ databases">
        <authorList>
            <consortium name="Lawrence Berkeley National Laboratory"/>
            <person name="Haridas S."/>
            <person name="Hensen N."/>
            <person name="Bonometti L."/>
            <person name="Westerberg I."/>
            <person name="Brannstrom I.O."/>
            <person name="Guillou S."/>
            <person name="Cros-Aarteil S."/>
            <person name="Calhoun S."/>
            <person name="Kuo A."/>
            <person name="Mondo S."/>
            <person name="Pangilinan J."/>
            <person name="Riley R."/>
            <person name="Labutti K."/>
            <person name="Andreopoulos B."/>
            <person name="Lipzen A."/>
            <person name="Chen C."/>
            <person name="Yanf M."/>
            <person name="Daum C."/>
            <person name="Ng V."/>
            <person name="Clum A."/>
            <person name="Steindorff A."/>
            <person name="Ohm R."/>
            <person name="Martin F."/>
            <person name="Silar P."/>
            <person name="Natvig D."/>
            <person name="Lalanne C."/>
            <person name="Gautier V."/>
            <person name="Ament-Velasquez S.L."/>
            <person name="Kruys A."/>
            <person name="Hutchinson M.I."/>
            <person name="Powell A.J."/>
            <person name="Barry K."/>
            <person name="Miller A.N."/>
            <person name="Grigoriev I.V."/>
            <person name="Debuchy R."/>
            <person name="Gladieux P."/>
            <person name="Thoren M.H."/>
            <person name="Johannesson H."/>
        </authorList>
    </citation>
    <scope>NUCLEOTIDE SEQUENCE</scope>
    <source>
        <strain evidence="2">CBS 168.71</strain>
    </source>
</reference>
<dbReference type="RefSeq" id="XP_062653671.1">
    <property type="nucleotide sequence ID" value="XM_062808552.1"/>
</dbReference>
<evidence type="ECO:0000313" key="2">
    <source>
        <dbReference type="EMBL" id="KAK3290157.1"/>
    </source>
</evidence>
<proteinExistence type="predicted"/>
<keyword evidence="1" id="KW-0812">Transmembrane</keyword>
<evidence type="ECO:0000313" key="3">
    <source>
        <dbReference type="Proteomes" id="UP001278766"/>
    </source>
</evidence>
<feature type="transmembrane region" description="Helical" evidence="1">
    <location>
        <begin position="49"/>
        <end position="67"/>
    </location>
</feature>
<comment type="caution">
    <text evidence="2">The sequence shown here is derived from an EMBL/GenBank/DDBJ whole genome shotgun (WGS) entry which is preliminary data.</text>
</comment>
<protein>
    <submittedName>
        <fullName evidence="2">Uncharacterized protein</fullName>
    </submittedName>
</protein>
<keyword evidence="1" id="KW-1133">Transmembrane helix</keyword>
<keyword evidence="3" id="KW-1185">Reference proteome</keyword>
<name>A0AAE0H5A4_9PEZI</name>
<gene>
    <name evidence="2" type="ORF">B0H64DRAFT_64223</name>
</gene>
<organism evidence="2 3">
    <name type="scientific">Chaetomium fimeti</name>
    <dbReference type="NCBI Taxonomy" id="1854472"/>
    <lineage>
        <taxon>Eukaryota</taxon>
        <taxon>Fungi</taxon>
        <taxon>Dikarya</taxon>
        <taxon>Ascomycota</taxon>
        <taxon>Pezizomycotina</taxon>
        <taxon>Sordariomycetes</taxon>
        <taxon>Sordariomycetidae</taxon>
        <taxon>Sordariales</taxon>
        <taxon>Chaetomiaceae</taxon>
        <taxon>Chaetomium</taxon>
    </lineage>
</organism>
<accession>A0AAE0H5A4</accession>
<evidence type="ECO:0000256" key="1">
    <source>
        <dbReference type="SAM" id="Phobius"/>
    </source>
</evidence>
<dbReference type="AlphaFoldDB" id="A0AAE0H5A4"/>
<keyword evidence="1" id="KW-0472">Membrane</keyword>